<name>M1SYH0_MORMO</name>
<dbReference type="EMBL" id="CP004345">
    <property type="protein sequence ID" value="AGG31977.1"/>
    <property type="molecule type" value="Genomic_DNA"/>
</dbReference>
<accession>M1SYH0</accession>
<dbReference type="HOGENOM" id="CLU_2974496_0_0_6"/>
<evidence type="ECO:0000313" key="1">
    <source>
        <dbReference type="EMBL" id="AGG31977.1"/>
    </source>
</evidence>
<dbReference type="Proteomes" id="UP000011834">
    <property type="component" value="Chromosome"/>
</dbReference>
<gene>
    <name evidence="1" type="ORF">MU9_2932</name>
</gene>
<keyword evidence="2" id="KW-1185">Reference proteome</keyword>
<sequence>MKFEELPIDARAAAIEAYKQIVIREIGAVEADYAKDQKARCENLAETIAAGFIKMMES</sequence>
<proteinExistence type="predicted"/>
<protein>
    <submittedName>
        <fullName evidence="1">Uncharacterized protein</fullName>
    </submittedName>
</protein>
<evidence type="ECO:0000313" key="2">
    <source>
        <dbReference type="Proteomes" id="UP000011834"/>
    </source>
</evidence>
<dbReference type="KEGG" id="mmk:MU9_2932"/>
<dbReference type="RefSeq" id="WP_015422890.1">
    <property type="nucleotide sequence ID" value="NC_020418.1"/>
</dbReference>
<dbReference type="AlphaFoldDB" id="M1SYH0"/>
<organism evidence="1 2">
    <name type="scientific">Morganella morganii subsp. morganii KT</name>
    <dbReference type="NCBI Taxonomy" id="1124991"/>
    <lineage>
        <taxon>Bacteria</taxon>
        <taxon>Pseudomonadati</taxon>
        <taxon>Pseudomonadota</taxon>
        <taxon>Gammaproteobacteria</taxon>
        <taxon>Enterobacterales</taxon>
        <taxon>Morganellaceae</taxon>
        <taxon>Morganella</taxon>
    </lineage>
</organism>
<reference evidence="1 2" key="1">
    <citation type="journal article" date="2012" name="BMC Genomics">
        <title>Whole-genome sequencing and identification of Morganella morganii KT pathogenicity-related genes.</title>
        <authorList>
            <person name="Chen Y.T."/>
            <person name="Peng H.L."/>
            <person name="Shia W.C."/>
            <person name="Hsu F.R."/>
            <person name="Ken C.F."/>
            <person name="Tsao Y.M."/>
            <person name="Chen C.H."/>
            <person name="Liu C.E."/>
            <person name="Hsieh M.F."/>
            <person name="Chen H.C."/>
            <person name="Tang C.Y."/>
            <person name="Ku T.H."/>
        </authorList>
    </citation>
    <scope>NUCLEOTIDE SEQUENCE [LARGE SCALE GENOMIC DNA]</scope>
    <source>
        <strain evidence="1 2">KT</strain>
    </source>
</reference>